<dbReference type="InterPro" id="IPR006162">
    <property type="entry name" value="Ppantetheine_attach_site"/>
</dbReference>
<dbReference type="InterPro" id="IPR009081">
    <property type="entry name" value="PP-bd_ACP"/>
</dbReference>
<dbReference type="GO" id="GO:0043041">
    <property type="term" value="P:amino acid activation for nonribosomal peptide biosynthetic process"/>
    <property type="evidence" value="ECO:0007669"/>
    <property type="project" value="TreeGrafter"/>
</dbReference>
<dbReference type="GO" id="GO:0005829">
    <property type="term" value="C:cytosol"/>
    <property type="evidence" value="ECO:0007669"/>
    <property type="project" value="TreeGrafter"/>
</dbReference>
<organism evidence="6 7">
    <name type="scientific">Nonomuraea deserti</name>
    <dbReference type="NCBI Taxonomy" id="1848322"/>
    <lineage>
        <taxon>Bacteria</taxon>
        <taxon>Bacillati</taxon>
        <taxon>Actinomycetota</taxon>
        <taxon>Actinomycetes</taxon>
        <taxon>Streptosporangiales</taxon>
        <taxon>Streptosporangiaceae</taxon>
        <taxon>Nonomuraea</taxon>
    </lineage>
</organism>
<dbReference type="GO" id="GO:0009366">
    <property type="term" value="C:enterobactin synthetase complex"/>
    <property type="evidence" value="ECO:0007669"/>
    <property type="project" value="TreeGrafter"/>
</dbReference>
<dbReference type="SUPFAM" id="SSF52777">
    <property type="entry name" value="CoA-dependent acyltransferases"/>
    <property type="match status" value="4"/>
</dbReference>
<dbReference type="InterPro" id="IPR036736">
    <property type="entry name" value="ACP-like_sf"/>
</dbReference>
<feature type="region of interest" description="Disordered" evidence="4">
    <location>
        <begin position="1029"/>
        <end position="1222"/>
    </location>
</feature>
<evidence type="ECO:0000259" key="5">
    <source>
        <dbReference type="PROSITE" id="PS50075"/>
    </source>
</evidence>
<dbReference type="PROSITE" id="PS00455">
    <property type="entry name" value="AMP_BINDING"/>
    <property type="match status" value="2"/>
</dbReference>
<dbReference type="Proteomes" id="UP000295258">
    <property type="component" value="Unassembled WGS sequence"/>
</dbReference>
<evidence type="ECO:0000256" key="3">
    <source>
        <dbReference type="ARBA" id="ARBA00022553"/>
    </source>
</evidence>
<dbReference type="SUPFAM" id="SSF47336">
    <property type="entry name" value="ACP-like"/>
    <property type="match status" value="2"/>
</dbReference>
<dbReference type="CDD" id="cd05930">
    <property type="entry name" value="A_NRPS"/>
    <property type="match status" value="2"/>
</dbReference>
<dbReference type="InterPro" id="IPR001242">
    <property type="entry name" value="Condensation_dom"/>
</dbReference>
<dbReference type="Gene3D" id="3.40.50.980">
    <property type="match status" value="2"/>
</dbReference>
<dbReference type="GO" id="GO:0009239">
    <property type="term" value="P:enterobactin biosynthetic process"/>
    <property type="evidence" value="ECO:0007669"/>
    <property type="project" value="TreeGrafter"/>
</dbReference>
<dbReference type="NCBIfam" id="TIGR01733">
    <property type="entry name" value="AA-adenyl-dom"/>
    <property type="match status" value="2"/>
</dbReference>
<dbReference type="InterPro" id="IPR042099">
    <property type="entry name" value="ANL_N_sf"/>
</dbReference>
<dbReference type="PANTHER" id="PTHR45527">
    <property type="entry name" value="NONRIBOSOMAL PEPTIDE SYNTHETASE"/>
    <property type="match status" value="1"/>
</dbReference>
<dbReference type="GO" id="GO:0031177">
    <property type="term" value="F:phosphopantetheine binding"/>
    <property type="evidence" value="ECO:0007669"/>
    <property type="project" value="InterPro"/>
</dbReference>
<dbReference type="InterPro" id="IPR045851">
    <property type="entry name" value="AMP-bd_C_sf"/>
</dbReference>
<dbReference type="SMART" id="SM00823">
    <property type="entry name" value="PKS_PP"/>
    <property type="match status" value="2"/>
</dbReference>
<dbReference type="FunFam" id="2.30.38.10:FF:000001">
    <property type="entry name" value="Non-ribosomal peptide synthetase PvdI"/>
    <property type="match status" value="1"/>
</dbReference>
<sequence>MTHRQETLPASFAQQGIWIGERMGAGPAYHMPLALWLDGDLDVAALVSACADVAARHPVLATTVAQDRDGLRQAVAAEPPVTVADLPGRCPDALDRLVRDEIARPFDLEKGPTARFTLAPAGPERHLLLFVAHHLVFDGISKDILVRDLARCYAARRDGDDPRLPPLPFTEAAAAEHERAAAALPGARKFWARRRVAPAGIVLPGPLRTAARFGAGMEIDAGLDHELGGHADEVARAAGATTFEVLLAAVHALLFRYGPGGDTVSSPESDTESDTGRGTEGGAGDRAGDRADGAGDRAGRGAGDRAGRGAGDRAGRGAGDRAESRAEGGVETVAVAVDVTTRGAATRDHIGPFVNELPVLSRPSGGQTFHEHVRAVRAELRELYRFREVPPARALGGPPAVLPVSISYRRREAAPEPEFPGLDVTVDRTMFAGGSRNPLHLQFVDGPDGLATSLRFDPAALDRDTADRFAGGLRALLRHAAGDPGLRLADLDVLPGEERELMLAGWNDTAAAYPAEATLLRLFATQVGAGPDAPAVTFEGRSLTYAELDAASDRLAHRLRQAGVGRGELVAVHLQPSAMLPVCLLAVQKAGAAYLPLDPGHPAERLSMIVADARPRLLLSETTAAGYLPAPVLAVSDDPEPGPLDPPPTRPPSAGDLAYVIYTSGSTGRPKGVEVSHGNLANLLLAMRDRLGAGPGDTWLALTSPAFDISALELYLPLITGGRVVVAPRGAVRGPVALARLASEQGVTHVQATPSVWRLLLSGGLTGTTALAGGEALPPRLAAELRARFDRVVNVYGPTETTIWSTAGEPGETVTIGRPIANTRVYILDARLRPVPVGVTGELCVGGAGVARGYRGRPSRTAERFVPDPYGPPGARLYRTGDLARYRADGEIEFLGRADGQVKLLGHRVELGEIESRLREHPQVAETAVIVRGEGPDDHRLIAYVVPAPGEAPEPAVLAAHLGRTLPPAMLPASYVPLDEPPLTPVGKLDRAALPQSAGRALTLPAGAPSEEAAPVGKAGPALHGTVEAQGSDATRAEAPHVASQANRPRQADRPTQADPTGEANPTGRIDPTRRTDPPVEPEPTVVTDRAGETNHPHQPDQADQAGRTDEADPNGKPNPTGEADPTGKIDRAGETNPDQPDHADRTREADLTGRAEQPQVVDQAGKADRTGKGHPPQVVDQVEKADRTGKGHPPQVVDQAGESDQAGEADPPGVADRAGTTDRVEVVEVVRRIWGEVLDLDDVDGIGTGDDLFDLGGHSLTMTQITARIGERLGVEVSLDAFFDDPTIGGIVEEIVRLRGEEAEAGEEGDAVQHEIRPRPAGTSPPLSSAQERLWFLQRFDPDDASYTMYLVLRLRGALDTGALQAALDAVVARHESLRTSFADVDGEPATVVHPPGPVPVERLDLTGSPGAEERARRLVAERTNAPFDLAGSPPLRVSLLALGRDDHVLCFVLHHIIADGASLGVLFDDLFALYLARVEGGEPRLAPLPVQYGDVALWQRERESGAAAEESLEYWRRRLAGPPLLELPADEPGGERPEGAFHPFRIPEDVVERLERLAQKHGASLFMVLVAAYQVLLARHTGQSDVLVGTPWASRDRVELEPVIGYLTDTLVLRGDLSGDPAFRDLLAATRRSVLDAHTHRTVPFERLIGELGVPRDLHRNPLLSTMIILHSQAGDGTPPERIGDLEVRLFDGGYRQAKFPLALETWRDDDGLRAVLGYDATMFHAVTAESLAERFAVLLRGIADAPCTPVSRLPLLTGADAAVLAANATAPPYHALKPDHDQLEPDHGGLRSGHGALEQGRDVPEAVHGTLVPGHDVLEAAHGGLEPGDAAAGLVPALFAGVVATAPEATALVCGEERVSYAELDARVARLAAALRRRGVADGCVVGVCLPRSVDAVAALLAVWRAGGAYLPLDPGHPVERLAFLIADSGARLVVSDATLAPRLQGGTVPVLVPAGWSGSGDDRWLGGWESVEPGDPAYVIYTSGSTGTPKGVLVEHGALAARVRWMREAYGLRPDDRVAQFASLGFDAHAEELYPALAAGAAVLLLPGGALTLPDVLRTQAGRQVTVLDLPTAYWHRLTEDLDDVTWPEALRLMIIGGEQAQAAAVARWRDRFGDRVGLVNTYGPTEATIVATAAVLGAADTGRRPPIGRPVGGATTHVLGPDGEPVPPGVPGELCLGGSGLARGYPGSPALTAERFVPDPYGLPGARLYRTGDRVRWRPDGKLEFLGRFDGQVKVRGFRVEPGEVEAALLACPGVRQTAVTADGERLVAYVTGPAEPDELRRRLAATLPPHLVPGGWVRLDALPLTIAGKVDLAALPQAGPEPAPVHVPPRTDAETLVAEVWAQVLGVDAGRIGALDDFFALGGHSLLATRAAALLRNAIEVDVPIRTLFDQPTVAGLAAAVESLLIEELSGLSDAEATRLLETEVPG</sequence>
<dbReference type="FunFam" id="1.10.1200.10:FF:000016">
    <property type="entry name" value="Non-ribosomal peptide synthase"/>
    <property type="match status" value="1"/>
</dbReference>
<gene>
    <name evidence="6" type="ORF">E1292_35790</name>
</gene>
<evidence type="ECO:0000313" key="6">
    <source>
        <dbReference type="EMBL" id="TDC98162.1"/>
    </source>
</evidence>
<evidence type="ECO:0000256" key="1">
    <source>
        <dbReference type="ARBA" id="ARBA00001957"/>
    </source>
</evidence>
<dbReference type="Pfam" id="PF13193">
    <property type="entry name" value="AMP-binding_C"/>
    <property type="match status" value="2"/>
</dbReference>
<dbReference type="GO" id="GO:0072330">
    <property type="term" value="P:monocarboxylic acid biosynthetic process"/>
    <property type="evidence" value="ECO:0007669"/>
    <property type="project" value="UniProtKB-ARBA"/>
</dbReference>
<dbReference type="PROSITE" id="PS50075">
    <property type="entry name" value="CARRIER"/>
    <property type="match status" value="2"/>
</dbReference>
<dbReference type="GO" id="GO:0047527">
    <property type="term" value="F:2,3-dihydroxybenzoate-serine ligase activity"/>
    <property type="evidence" value="ECO:0007669"/>
    <property type="project" value="TreeGrafter"/>
</dbReference>
<dbReference type="Pfam" id="PF00550">
    <property type="entry name" value="PP-binding"/>
    <property type="match status" value="2"/>
</dbReference>
<dbReference type="FunFam" id="3.40.50.980:FF:000001">
    <property type="entry name" value="Non-ribosomal peptide synthetase"/>
    <property type="match status" value="2"/>
</dbReference>
<reference evidence="6 7" key="1">
    <citation type="submission" date="2019-03" db="EMBL/GenBank/DDBJ databases">
        <title>Draft genome sequences of novel Actinobacteria.</title>
        <authorList>
            <person name="Sahin N."/>
            <person name="Ay H."/>
            <person name="Saygin H."/>
        </authorList>
    </citation>
    <scope>NUCLEOTIDE SEQUENCE [LARGE SCALE GENOMIC DNA]</scope>
    <source>
        <strain evidence="6 7">KC310</strain>
    </source>
</reference>
<dbReference type="PANTHER" id="PTHR45527:SF1">
    <property type="entry name" value="FATTY ACID SYNTHASE"/>
    <property type="match status" value="1"/>
</dbReference>
<keyword evidence="2" id="KW-0596">Phosphopantetheine</keyword>
<accession>A0A4R4V703</accession>
<dbReference type="Gene3D" id="3.30.559.10">
    <property type="entry name" value="Chloramphenicol acetyltransferase-like domain"/>
    <property type="match status" value="2"/>
</dbReference>
<dbReference type="RefSeq" id="WP_132601689.1">
    <property type="nucleotide sequence ID" value="NZ_SMKO01000142.1"/>
</dbReference>
<dbReference type="PROSITE" id="PS00012">
    <property type="entry name" value="PHOSPHOPANTETHEINE"/>
    <property type="match status" value="2"/>
</dbReference>
<evidence type="ECO:0000313" key="7">
    <source>
        <dbReference type="Proteomes" id="UP000295258"/>
    </source>
</evidence>
<dbReference type="Gene3D" id="1.10.1200.10">
    <property type="entry name" value="ACP-like"/>
    <property type="match status" value="2"/>
</dbReference>
<comment type="cofactor">
    <cofactor evidence="1">
        <name>pantetheine 4'-phosphate</name>
        <dbReference type="ChEBI" id="CHEBI:47942"/>
    </cofactor>
</comment>
<dbReference type="Gene3D" id="3.30.559.30">
    <property type="entry name" value="Nonribosomal peptide synthetase, condensation domain"/>
    <property type="match status" value="2"/>
</dbReference>
<dbReference type="InterPro" id="IPR000873">
    <property type="entry name" value="AMP-dep_synth/lig_dom"/>
</dbReference>
<feature type="domain" description="Carrier" evidence="5">
    <location>
        <begin position="1225"/>
        <end position="1300"/>
    </location>
</feature>
<dbReference type="InterPro" id="IPR010071">
    <property type="entry name" value="AA_adenyl_dom"/>
</dbReference>
<dbReference type="GO" id="GO:0008610">
    <property type="term" value="P:lipid biosynthetic process"/>
    <property type="evidence" value="ECO:0007669"/>
    <property type="project" value="UniProtKB-ARBA"/>
</dbReference>
<dbReference type="InterPro" id="IPR020845">
    <property type="entry name" value="AMP-binding_CS"/>
</dbReference>
<feature type="compositionally biased region" description="Basic and acidic residues" evidence="4">
    <location>
        <begin position="1126"/>
        <end position="1154"/>
    </location>
</feature>
<dbReference type="FunFam" id="3.40.50.12780:FF:000012">
    <property type="entry name" value="Non-ribosomal peptide synthetase"/>
    <property type="match status" value="2"/>
</dbReference>
<name>A0A4R4V703_9ACTN</name>
<evidence type="ECO:0000256" key="4">
    <source>
        <dbReference type="SAM" id="MobiDB-lite"/>
    </source>
</evidence>
<feature type="region of interest" description="Disordered" evidence="4">
    <location>
        <begin position="1303"/>
        <end position="1328"/>
    </location>
</feature>
<keyword evidence="7" id="KW-1185">Reference proteome</keyword>
<dbReference type="CDD" id="cd19531">
    <property type="entry name" value="LCL_NRPS-like"/>
    <property type="match status" value="1"/>
</dbReference>
<keyword evidence="3" id="KW-0597">Phosphoprotein</keyword>
<dbReference type="InterPro" id="IPR023213">
    <property type="entry name" value="CAT-like_dom_sf"/>
</dbReference>
<comment type="caution">
    <text evidence="6">The sequence shown here is derived from an EMBL/GenBank/DDBJ whole genome shotgun (WGS) entry which is preliminary data.</text>
</comment>
<feature type="region of interest" description="Disordered" evidence="4">
    <location>
        <begin position="261"/>
        <end position="329"/>
    </location>
</feature>
<dbReference type="Pfam" id="PF00501">
    <property type="entry name" value="AMP-binding"/>
    <property type="match status" value="2"/>
</dbReference>
<dbReference type="EMBL" id="SMKO01000142">
    <property type="protein sequence ID" value="TDC98162.1"/>
    <property type="molecule type" value="Genomic_DNA"/>
</dbReference>
<dbReference type="SUPFAM" id="SSF56801">
    <property type="entry name" value="Acetyl-CoA synthetase-like"/>
    <property type="match status" value="2"/>
</dbReference>
<dbReference type="Gene3D" id="3.30.300.30">
    <property type="match status" value="2"/>
</dbReference>
<proteinExistence type="predicted"/>
<dbReference type="Gene3D" id="3.40.50.12780">
    <property type="entry name" value="N-terminal domain of ligase-like"/>
    <property type="match status" value="1"/>
</dbReference>
<dbReference type="InterPro" id="IPR025110">
    <property type="entry name" value="AMP-bd_C"/>
</dbReference>
<dbReference type="Gene3D" id="2.30.38.10">
    <property type="entry name" value="Luciferase, Domain 3"/>
    <property type="match status" value="1"/>
</dbReference>
<dbReference type="Pfam" id="PF00668">
    <property type="entry name" value="Condensation"/>
    <property type="match status" value="2"/>
</dbReference>
<feature type="domain" description="Carrier" evidence="5">
    <location>
        <begin position="2334"/>
        <end position="2411"/>
    </location>
</feature>
<feature type="compositionally biased region" description="Basic and acidic residues" evidence="4">
    <location>
        <begin position="1090"/>
        <end position="1111"/>
    </location>
</feature>
<protein>
    <submittedName>
        <fullName evidence="6">Amino acid adenylation domain-containing protein</fullName>
    </submittedName>
</protein>
<evidence type="ECO:0000256" key="2">
    <source>
        <dbReference type="ARBA" id="ARBA00022450"/>
    </source>
</evidence>
<feature type="compositionally biased region" description="Basic and acidic residues" evidence="4">
    <location>
        <begin position="286"/>
        <end position="328"/>
    </location>
</feature>
<dbReference type="InterPro" id="IPR020806">
    <property type="entry name" value="PKS_PP-bd"/>
</dbReference>